<evidence type="ECO:0000256" key="10">
    <source>
        <dbReference type="ARBA" id="ARBA00022553"/>
    </source>
</evidence>
<dbReference type="SUPFAM" id="SSF101821">
    <property type="entry name" value="Aminopeptidase/glucanase lid domain"/>
    <property type="match status" value="1"/>
</dbReference>
<keyword evidence="15" id="KW-0482">Metalloprotease</keyword>
<comment type="cofactor">
    <cofactor evidence="2">
        <name>Zn(2+)</name>
        <dbReference type="ChEBI" id="CHEBI:29105"/>
    </cofactor>
</comment>
<organism evidence="18 19">
    <name type="scientific">Anas platyrhynchos platyrhynchos</name>
    <name type="common">Northern mallard</name>
    <dbReference type="NCBI Taxonomy" id="8840"/>
    <lineage>
        <taxon>Eukaryota</taxon>
        <taxon>Metazoa</taxon>
        <taxon>Chordata</taxon>
        <taxon>Craniata</taxon>
        <taxon>Vertebrata</taxon>
        <taxon>Euteleostomi</taxon>
        <taxon>Archelosauria</taxon>
        <taxon>Archosauria</taxon>
        <taxon>Dinosauria</taxon>
        <taxon>Saurischia</taxon>
        <taxon>Theropoda</taxon>
        <taxon>Coelurosauria</taxon>
        <taxon>Aves</taxon>
        <taxon>Neognathae</taxon>
        <taxon>Galloanserae</taxon>
        <taxon>Anseriformes</taxon>
        <taxon>Anatidae</taxon>
        <taxon>Anatinae</taxon>
        <taxon>Anas</taxon>
    </lineage>
</organism>
<evidence type="ECO:0000256" key="12">
    <source>
        <dbReference type="ARBA" id="ARBA00022723"/>
    </source>
</evidence>
<evidence type="ECO:0000256" key="3">
    <source>
        <dbReference type="ARBA" id="ARBA00004496"/>
    </source>
</evidence>
<protein>
    <recommendedName>
        <fullName evidence="7">Aspartyl aminopeptidase</fullName>
        <ecNumber evidence="6">3.4.11.21</ecNumber>
    </recommendedName>
</protein>
<keyword evidence="11" id="KW-0645">Protease</keyword>
<gene>
    <name evidence="18" type="primary">DNPEP</name>
</gene>
<sequence length="858" mass="91898">MDTPAPSSMSPQRHSSQGEAAPSIRGAAWCHGDPWGSLSTAVPLAVPPSPSRACNIPGEAGGSLQLPWHHGHPRQTWHPWPAEARPLPPLPPSHPEPVEHPHTHLASACPAAPVRLSISPSVHPPELSTLTGWLPLPGGSRAGLPDPTALGVPCHRSPVPWEGRAQGTPPAAGDVLPAGCSLGTSQGLVGTGTGGAGALLPPRTRRTMVQTQQVASQRGPWPGRWGKDTGMEKGPRRQRAPEGVPGSRTQGWSRPQGRSHGAERQGPPSPLLELLQVIQQVVALHLHACPLAGQRVHLAPELPQLLLVHLGHAGGLLAPQAVHLGHHQGVLLLQEAHLLDVVGEAVIELLQLHLLVGAGLEELLVHGIGQAEVQQLAGTLVGALAATQAPKQAVQAAAQELVRFVNRSPSPYHAVAECRSRLLQAGFQELKETEHWDIRPASKYFVTRNHSTLIAFAVGGRFQPGNGFSLLGAHTDSPCLRVKRRSKRGQVGMVQVGVETYGGGIWNTWFDRDLTVAGRVIVKEPSTGRLEQRLVHVERPVLRIPHLAIHLQRSVNESFGPNTEHHLVPILATAVQEELEKEVLMEGTPCSAAAQTERHSPVLLSLLCSQLGVKPEQIVELELCLADTQPATLGGAFDEFIFSPRLDNLHSCFCALQALIDSCTAPSSLSQEPNVRLIALYDNEEVGSESAQGAESLLTELVLRRISATPQNLTAFEEAVAKSYMISADMAHAVHPNYVDKHEENHRPAFHKGPVIKVNSNQRYASTAVTEAIIRDIAARVGVPLQEFMVRNDTPCGTTIGPILASRLGLRVLDMGCPQLAMHSIREMCCTSGVLQSITLFKAFFELLPSVGGSLLGD</sequence>
<comment type="subcellular location">
    <subcellularLocation>
        <location evidence="3">Cytoplasm</location>
    </subcellularLocation>
</comment>
<dbReference type="FunFam" id="3.40.630.10:FF:000152">
    <property type="entry name" value="aspartyl aminopeptidase isoform X2"/>
    <property type="match status" value="1"/>
</dbReference>
<feature type="compositionally biased region" description="Basic and acidic residues" evidence="17">
    <location>
        <begin position="225"/>
        <end position="235"/>
    </location>
</feature>
<keyword evidence="14" id="KW-0862">Zinc</keyword>
<evidence type="ECO:0000256" key="1">
    <source>
        <dbReference type="ARBA" id="ARBA00001335"/>
    </source>
</evidence>
<dbReference type="GeneTree" id="ENSGT00390000003164"/>
<dbReference type="InterPro" id="IPR023358">
    <property type="entry name" value="Peptidase_M18_dom2"/>
</dbReference>
<reference evidence="18" key="3">
    <citation type="submission" date="2025-09" db="UniProtKB">
        <authorList>
            <consortium name="Ensembl"/>
        </authorList>
    </citation>
    <scope>IDENTIFICATION</scope>
</reference>
<feature type="region of interest" description="Disordered" evidence="17">
    <location>
        <begin position="211"/>
        <end position="268"/>
    </location>
</feature>
<comment type="subunit">
    <text evidence="5">Tetrahedron-shaped homododecamer built from six homodimers.</text>
</comment>
<evidence type="ECO:0000256" key="5">
    <source>
        <dbReference type="ARBA" id="ARBA00011395"/>
    </source>
</evidence>
<evidence type="ECO:0000256" key="8">
    <source>
        <dbReference type="ARBA" id="ARBA00022438"/>
    </source>
</evidence>
<dbReference type="EC" id="3.4.11.21" evidence="6"/>
<dbReference type="STRING" id="8840.ENSAPLP00000012488"/>
<keyword evidence="19" id="KW-1185">Reference proteome</keyword>
<dbReference type="GO" id="GO:0006508">
    <property type="term" value="P:proteolysis"/>
    <property type="evidence" value="ECO:0007669"/>
    <property type="project" value="UniProtKB-KW"/>
</dbReference>
<evidence type="ECO:0000256" key="11">
    <source>
        <dbReference type="ARBA" id="ARBA00022670"/>
    </source>
</evidence>
<reference evidence="18 19" key="1">
    <citation type="submission" date="2017-10" db="EMBL/GenBank/DDBJ databases">
        <title>A new Pekin duck reference genome.</title>
        <authorList>
            <person name="Hou Z.-C."/>
            <person name="Zhou Z.-K."/>
            <person name="Zhu F."/>
            <person name="Hou S.-S."/>
        </authorList>
    </citation>
    <scope>NUCLEOTIDE SEQUENCE [LARGE SCALE GENOMIC DNA]</scope>
</reference>
<dbReference type="Pfam" id="PF02127">
    <property type="entry name" value="Peptidase_M18"/>
    <property type="match status" value="1"/>
</dbReference>
<evidence type="ECO:0000256" key="6">
    <source>
        <dbReference type="ARBA" id="ARBA00011965"/>
    </source>
</evidence>
<evidence type="ECO:0000256" key="14">
    <source>
        <dbReference type="ARBA" id="ARBA00022833"/>
    </source>
</evidence>
<keyword evidence="12" id="KW-0479">Metal-binding</keyword>
<keyword evidence="9" id="KW-0963">Cytoplasm</keyword>
<evidence type="ECO:0000256" key="15">
    <source>
        <dbReference type="ARBA" id="ARBA00023049"/>
    </source>
</evidence>
<dbReference type="GO" id="GO:0004177">
    <property type="term" value="F:aminopeptidase activity"/>
    <property type="evidence" value="ECO:0007669"/>
    <property type="project" value="UniProtKB-KW"/>
</dbReference>
<dbReference type="HOGENOM" id="CLU_019532_2_0_1"/>
<keyword evidence="13" id="KW-0378">Hydrolase</keyword>
<comment type="function">
    <text evidence="16">Aminopeptidase with specificity towards an acidic amino acid at the N-terminus. Likely to play an important role in intracellular protein and peptide metabolism.</text>
</comment>
<feature type="compositionally biased region" description="Polar residues" evidence="17">
    <location>
        <begin position="1"/>
        <end position="18"/>
    </location>
</feature>
<evidence type="ECO:0000256" key="4">
    <source>
        <dbReference type="ARBA" id="ARBA00008290"/>
    </source>
</evidence>
<comment type="catalytic activity">
    <reaction evidence="1">
        <text>Release of an N-terminal aspartate or glutamate from a peptide, with a preference for aspartate.</text>
        <dbReference type="EC" id="3.4.11.21"/>
    </reaction>
</comment>
<dbReference type="Gene3D" id="3.40.630.10">
    <property type="entry name" value="Zn peptidases"/>
    <property type="match status" value="1"/>
</dbReference>
<comment type="similarity">
    <text evidence="4">Belongs to the peptidase M18 family.</text>
</comment>
<dbReference type="Proteomes" id="UP000016666">
    <property type="component" value="Chromosome 7"/>
</dbReference>
<feature type="region of interest" description="Disordered" evidence="17">
    <location>
        <begin position="1"/>
        <end position="28"/>
    </location>
</feature>
<dbReference type="CDD" id="cd05658">
    <property type="entry name" value="M18_DAP"/>
    <property type="match status" value="1"/>
</dbReference>
<dbReference type="GO" id="GO:0008270">
    <property type="term" value="F:zinc ion binding"/>
    <property type="evidence" value="ECO:0007669"/>
    <property type="project" value="InterPro"/>
</dbReference>
<evidence type="ECO:0000256" key="17">
    <source>
        <dbReference type="SAM" id="MobiDB-lite"/>
    </source>
</evidence>
<reference evidence="18" key="2">
    <citation type="submission" date="2025-08" db="UniProtKB">
        <authorList>
            <consortium name="Ensembl"/>
        </authorList>
    </citation>
    <scope>IDENTIFICATION</scope>
</reference>
<evidence type="ECO:0000313" key="18">
    <source>
        <dbReference type="Ensembl" id="ENSAPLP00000012488.2"/>
    </source>
</evidence>
<dbReference type="FunFam" id="2.30.250.10:FF:000002">
    <property type="entry name" value="Aspartyl aminopeptidase"/>
    <property type="match status" value="1"/>
</dbReference>
<evidence type="ECO:0000256" key="16">
    <source>
        <dbReference type="ARBA" id="ARBA00058753"/>
    </source>
</evidence>
<dbReference type="Gene3D" id="2.30.250.10">
    <property type="entry name" value="Aminopeptidase i, Domain 2"/>
    <property type="match status" value="1"/>
</dbReference>
<evidence type="ECO:0000256" key="13">
    <source>
        <dbReference type="ARBA" id="ARBA00022801"/>
    </source>
</evidence>
<dbReference type="PANTHER" id="PTHR28570:SF3">
    <property type="entry name" value="ASPARTYL AMINOPEPTIDASE"/>
    <property type="match status" value="1"/>
</dbReference>
<dbReference type="PRINTS" id="PR00932">
    <property type="entry name" value="AMINO1PTASE"/>
</dbReference>
<dbReference type="GO" id="GO:0008237">
    <property type="term" value="F:metallopeptidase activity"/>
    <property type="evidence" value="ECO:0007669"/>
    <property type="project" value="UniProtKB-KW"/>
</dbReference>
<accession>U3IZ12</accession>
<evidence type="ECO:0000256" key="7">
    <source>
        <dbReference type="ARBA" id="ARBA00015118"/>
    </source>
</evidence>
<keyword evidence="10" id="KW-0597">Phosphoprotein</keyword>
<evidence type="ECO:0000256" key="2">
    <source>
        <dbReference type="ARBA" id="ARBA00001947"/>
    </source>
</evidence>
<dbReference type="NCBIfam" id="NF002759">
    <property type="entry name" value="PRK02813.1"/>
    <property type="match status" value="1"/>
</dbReference>
<dbReference type="Ensembl" id="ENSAPLT00000013229.2">
    <property type="protein sequence ID" value="ENSAPLP00000012488.2"/>
    <property type="gene ID" value="ENSAPLG00000012698.2"/>
</dbReference>
<evidence type="ECO:0000313" key="19">
    <source>
        <dbReference type="Proteomes" id="UP000016666"/>
    </source>
</evidence>
<dbReference type="AlphaFoldDB" id="U3IZ12"/>
<dbReference type="GO" id="GO:0005737">
    <property type="term" value="C:cytoplasm"/>
    <property type="evidence" value="ECO:0007669"/>
    <property type="project" value="UniProtKB-SubCell"/>
</dbReference>
<name>U3IZ12_ANAPP</name>
<keyword evidence="8" id="KW-0031">Aminopeptidase</keyword>
<dbReference type="PANTHER" id="PTHR28570">
    <property type="entry name" value="ASPARTYL AMINOPEPTIDASE"/>
    <property type="match status" value="1"/>
</dbReference>
<dbReference type="InterPro" id="IPR001948">
    <property type="entry name" value="Peptidase_M18"/>
</dbReference>
<proteinExistence type="inferred from homology"/>
<evidence type="ECO:0000256" key="9">
    <source>
        <dbReference type="ARBA" id="ARBA00022490"/>
    </source>
</evidence>
<dbReference type="SUPFAM" id="SSF53187">
    <property type="entry name" value="Zn-dependent exopeptidases"/>
    <property type="match status" value="1"/>
</dbReference>